<evidence type="ECO:0000313" key="7">
    <source>
        <dbReference type="EMBL" id="VDR30443.1"/>
    </source>
</evidence>
<dbReference type="RefSeq" id="WP_128879318.1">
    <property type="nucleotide sequence ID" value="NZ_JADCSX010000019.1"/>
</dbReference>
<name>A0A3P8M636_RAOTE</name>
<dbReference type="CDD" id="cd00090">
    <property type="entry name" value="HTH_ARSR"/>
    <property type="match status" value="1"/>
</dbReference>
<dbReference type="PANTHER" id="PTHR34294:SF1">
    <property type="entry name" value="TRANSCRIPTIONAL REGULATOR LSRR"/>
    <property type="match status" value="1"/>
</dbReference>
<dbReference type="SUPFAM" id="SSF100950">
    <property type="entry name" value="NagB/RpiA/CoA transferase-like"/>
    <property type="match status" value="1"/>
</dbReference>
<accession>A0A3P8M636</accession>
<evidence type="ECO:0000313" key="8">
    <source>
        <dbReference type="Proteomes" id="UP000274346"/>
    </source>
</evidence>
<dbReference type="Gene3D" id="3.40.50.1360">
    <property type="match status" value="1"/>
</dbReference>
<dbReference type="Pfam" id="PF04198">
    <property type="entry name" value="Sugar-bind"/>
    <property type="match status" value="1"/>
</dbReference>
<dbReference type="InterPro" id="IPR011991">
    <property type="entry name" value="ArsR-like_HTH"/>
</dbReference>
<evidence type="ECO:0000259" key="5">
    <source>
        <dbReference type="Pfam" id="PF04198"/>
    </source>
</evidence>
<dbReference type="Proteomes" id="UP000274346">
    <property type="component" value="Chromosome"/>
</dbReference>
<dbReference type="Pfam" id="PF04545">
    <property type="entry name" value="Sigma70_r4"/>
    <property type="match status" value="1"/>
</dbReference>
<dbReference type="KEGG" id="rtg:NCTC13098_06886"/>
<evidence type="ECO:0000256" key="3">
    <source>
        <dbReference type="ARBA" id="ARBA00023125"/>
    </source>
</evidence>
<keyword evidence="4" id="KW-0804">Transcription</keyword>
<dbReference type="InterPro" id="IPR037171">
    <property type="entry name" value="NagB/RpiA_transferase-like"/>
</dbReference>
<reference evidence="7 8" key="1">
    <citation type="submission" date="2018-12" db="EMBL/GenBank/DDBJ databases">
        <authorList>
            <consortium name="Pathogen Informatics"/>
        </authorList>
    </citation>
    <scope>NUCLEOTIDE SEQUENCE [LARGE SCALE GENOMIC DNA]</scope>
    <source>
        <strain evidence="7 8">NCTC13098</strain>
    </source>
</reference>
<evidence type="ECO:0000259" key="6">
    <source>
        <dbReference type="Pfam" id="PF04545"/>
    </source>
</evidence>
<feature type="domain" description="RNA polymerase sigma-70 region 4" evidence="6">
    <location>
        <begin position="17"/>
        <end position="49"/>
    </location>
</feature>
<evidence type="ECO:0000256" key="4">
    <source>
        <dbReference type="ARBA" id="ARBA00023163"/>
    </source>
</evidence>
<dbReference type="InterPro" id="IPR007630">
    <property type="entry name" value="RNA_pol_sigma70_r4"/>
</dbReference>
<evidence type="ECO:0000256" key="1">
    <source>
        <dbReference type="ARBA" id="ARBA00010466"/>
    </source>
</evidence>
<feature type="domain" description="Sugar-binding" evidence="5">
    <location>
        <begin position="60"/>
        <end position="317"/>
    </location>
</feature>
<dbReference type="SUPFAM" id="SSF46689">
    <property type="entry name" value="Homeodomain-like"/>
    <property type="match status" value="1"/>
</dbReference>
<proteinExistence type="inferred from homology"/>
<gene>
    <name evidence="7" type="primary">sorC_2</name>
    <name evidence="7" type="ORF">NCTC13098_06886</name>
</gene>
<comment type="similarity">
    <text evidence="1">Belongs to the SorC transcriptional regulatory family.</text>
</comment>
<dbReference type="InterPro" id="IPR051054">
    <property type="entry name" value="SorC_transcr_regulators"/>
</dbReference>
<dbReference type="GO" id="GO:0003677">
    <property type="term" value="F:DNA binding"/>
    <property type="evidence" value="ECO:0007669"/>
    <property type="project" value="UniProtKB-KW"/>
</dbReference>
<dbReference type="EMBL" id="LR131271">
    <property type="protein sequence ID" value="VDR30443.1"/>
    <property type="molecule type" value="Genomic_DNA"/>
</dbReference>
<evidence type="ECO:0000256" key="2">
    <source>
        <dbReference type="ARBA" id="ARBA00023015"/>
    </source>
</evidence>
<sequence>MTTENSDDIRLIVKIAQLYYEQDMTQAQIARELGIYRTTISRLLKRGREQGIVTIAINYDYNENLWLEQQLKQKFALKEAVVASCSSAQEEDQLNTIGQHGAQLVDRLLEPGDIIGFSWGRAVRALVETLPQASQSRQAICVPIIGGPSGKLESRYHVNTLTYSAAAKLKAESHLADFPALLENTLIRNGIMQSRHFQTISSYWDNLDVALVGIGSPAIRDGANWHAFYGSEESDDLNARHVAGDICSRFYDINGGIVETNMNEKTLSIDIARLKHARYSVGIAIGAEKYSGILGALNGGYINCLVTNRETAELLLK</sequence>
<dbReference type="GO" id="GO:0030246">
    <property type="term" value="F:carbohydrate binding"/>
    <property type="evidence" value="ECO:0007669"/>
    <property type="project" value="InterPro"/>
</dbReference>
<dbReference type="Gene3D" id="1.10.10.60">
    <property type="entry name" value="Homeodomain-like"/>
    <property type="match status" value="1"/>
</dbReference>
<organism evidence="7 8">
    <name type="scientific">Raoultella terrigena</name>
    <name type="common">Klebsiella terrigena</name>
    <dbReference type="NCBI Taxonomy" id="577"/>
    <lineage>
        <taxon>Bacteria</taxon>
        <taxon>Pseudomonadati</taxon>
        <taxon>Pseudomonadota</taxon>
        <taxon>Gammaproteobacteria</taxon>
        <taxon>Enterobacterales</taxon>
        <taxon>Enterobacteriaceae</taxon>
        <taxon>Klebsiella/Raoultella group</taxon>
        <taxon>Raoultella</taxon>
    </lineage>
</organism>
<dbReference type="AlphaFoldDB" id="A0A3P8M636"/>
<keyword evidence="2" id="KW-0805">Transcription regulation</keyword>
<dbReference type="GO" id="GO:0003700">
    <property type="term" value="F:DNA-binding transcription factor activity"/>
    <property type="evidence" value="ECO:0007669"/>
    <property type="project" value="InterPro"/>
</dbReference>
<keyword evidence="3" id="KW-0238">DNA-binding</keyword>
<dbReference type="InterPro" id="IPR009057">
    <property type="entry name" value="Homeodomain-like_sf"/>
</dbReference>
<protein>
    <submittedName>
        <fullName evidence="7">Sor operon activator</fullName>
    </submittedName>
</protein>
<dbReference type="InterPro" id="IPR007324">
    <property type="entry name" value="Sugar-bd_dom_put"/>
</dbReference>
<dbReference type="GO" id="GO:0006352">
    <property type="term" value="P:DNA-templated transcription initiation"/>
    <property type="evidence" value="ECO:0007669"/>
    <property type="project" value="InterPro"/>
</dbReference>
<dbReference type="PANTHER" id="PTHR34294">
    <property type="entry name" value="TRANSCRIPTIONAL REGULATOR-RELATED"/>
    <property type="match status" value="1"/>
</dbReference>